<comment type="caution">
    <text evidence="2">The sequence shown here is derived from an EMBL/GenBank/DDBJ whole genome shotgun (WGS) entry which is preliminary data.</text>
</comment>
<dbReference type="AlphaFoldDB" id="A0A916JYS1"/>
<reference evidence="2" key="1">
    <citation type="submission" date="2021-06" db="EMBL/GenBank/DDBJ databases">
        <authorList>
            <person name="Criscuolo A."/>
        </authorList>
    </citation>
    <scope>NUCLEOTIDE SEQUENCE</scope>
    <source>
        <strain evidence="2">CIP111600</strain>
    </source>
</reference>
<dbReference type="InterPro" id="IPR046335">
    <property type="entry name" value="LacI/GalR-like_sensor"/>
</dbReference>
<dbReference type="InterPro" id="IPR000843">
    <property type="entry name" value="HTH_LacI"/>
</dbReference>
<evidence type="ECO:0000313" key="2">
    <source>
        <dbReference type="EMBL" id="CAG7608440.1"/>
    </source>
</evidence>
<proteinExistence type="predicted"/>
<gene>
    <name evidence="2" type="primary">kdgR_1</name>
    <name evidence="2" type="ORF">PAESOLCIP111_01063</name>
</gene>
<dbReference type="GO" id="GO:0003700">
    <property type="term" value="F:DNA-binding transcription factor activity"/>
    <property type="evidence" value="ECO:0007669"/>
    <property type="project" value="TreeGrafter"/>
</dbReference>
<dbReference type="PROSITE" id="PS50932">
    <property type="entry name" value="HTH_LACI_2"/>
    <property type="match status" value="1"/>
</dbReference>
<accession>A0A916JYS1</accession>
<sequence>MAQKYIRNGVSDLEIDKVNIFEVAERAGVSKSTVSRALNNHYGVSQKSKEKVWKAIEDLKYRPNLFARYLRTNASKRIGLLFSSKMSDSSILQQINIGKLGGIMNKAKELGFDITIFTEDLSDPSGLNEVIQEKGLSGILLLNPVVKKVLHTLESYGIPHVLINWSVPGHEHQCFVKTDWAKATIIALDYLLDKGYTDIGVITWGEDELSKERVIQSTFANYMKNKGLPYENHVWNTKLKIPKEAVVDYLEKSKKRAYLSFSYFTSMHILNYCREKNISIPADVALLSNDYFEFFEYLHPKLTALKQPSEKMGELALEKLIRKMDGEQNVESELVAPDLILGDSC</sequence>
<dbReference type="CDD" id="cd01392">
    <property type="entry name" value="HTH_LacI"/>
    <property type="match status" value="1"/>
</dbReference>
<dbReference type="EMBL" id="CAJVAS010000003">
    <property type="protein sequence ID" value="CAG7608440.1"/>
    <property type="molecule type" value="Genomic_DNA"/>
</dbReference>
<keyword evidence="3" id="KW-1185">Reference proteome</keyword>
<name>A0A916JYS1_9BACL</name>
<dbReference type="CDD" id="cd06267">
    <property type="entry name" value="PBP1_LacI_sugar_binding-like"/>
    <property type="match status" value="1"/>
</dbReference>
<dbReference type="PANTHER" id="PTHR30146">
    <property type="entry name" value="LACI-RELATED TRANSCRIPTIONAL REPRESSOR"/>
    <property type="match status" value="1"/>
</dbReference>
<dbReference type="Pfam" id="PF00356">
    <property type="entry name" value="LacI"/>
    <property type="match status" value="1"/>
</dbReference>
<feature type="domain" description="HTH lacI-type" evidence="1">
    <location>
        <begin position="18"/>
        <end position="72"/>
    </location>
</feature>
<dbReference type="GO" id="GO:0000976">
    <property type="term" value="F:transcription cis-regulatory region binding"/>
    <property type="evidence" value="ECO:0007669"/>
    <property type="project" value="TreeGrafter"/>
</dbReference>
<dbReference type="SMART" id="SM00354">
    <property type="entry name" value="HTH_LACI"/>
    <property type="match status" value="1"/>
</dbReference>
<dbReference type="PROSITE" id="PS00356">
    <property type="entry name" value="HTH_LACI_1"/>
    <property type="match status" value="1"/>
</dbReference>
<evidence type="ECO:0000313" key="3">
    <source>
        <dbReference type="Proteomes" id="UP000693672"/>
    </source>
</evidence>
<evidence type="ECO:0000259" key="1">
    <source>
        <dbReference type="PROSITE" id="PS50932"/>
    </source>
</evidence>
<dbReference type="Proteomes" id="UP000693672">
    <property type="component" value="Unassembled WGS sequence"/>
</dbReference>
<dbReference type="PANTHER" id="PTHR30146:SF24">
    <property type="entry name" value="XYLOSE OPERON REGULATORY PROTEIN"/>
    <property type="match status" value="1"/>
</dbReference>
<protein>
    <submittedName>
        <fullName evidence="2">HTH-type transcriptional regulator KdgR</fullName>
    </submittedName>
</protein>
<organism evidence="2 3">
    <name type="scientific">Paenibacillus solanacearum</name>
    <dbReference type="NCBI Taxonomy" id="2048548"/>
    <lineage>
        <taxon>Bacteria</taxon>
        <taxon>Bacillati</taxon>
        <taxon>Bacillota</taxon>
        <taxon>Bacilli</taxon>
        <taxon>Bacillales</taxon>
        <taxon>Paenibacillaceae</taxon>
        <taxon>Paenibacillus</taxon>
    </lineage>
</organism>
<dbReference type="Pfam" id="PF13377">
    <property type="entry name" value="Peripla_BP_3"/>
    <property type="match status" value="1"/>
</dbReference>